<comment type="caution">
    <text evidence="2">The sequence shown here is derived from an EMBL/GenBank/DDBJ whole genome shotgun (WGS) entry which is preliminary data.</text>
</comment>
<gene>
    <name evidence="2" type="ORF">GCM10007304_46980</name>
</gene>
<dbReference type="EMBL" id="BMCU01000006">
    <property type="protein sequence ID" value="GGG27748.1"/>
    <property type="molecule type" value="Genomic_DNA"/>
</dbReference>
<keyword evidence="1" id="KW-1133">Transmembrane helix</keyword>
<feature type="transmembrane region" description="Helical" evidence="1">
    <location>
        <begin position="35"/>
        <end position="58"/>
    </location>
</feature>
<reference evidence="2" key="2">
    <citation type="submission" date="2020-09" db="EMBL/GenBank/DDBJ databases">
        <authorList>
            <person name="Sun Q."/>
            <person name="Sedlacek I."/>
        </authorList>
    </citation>
    <scope>NUCLEOTIDE SEQUENCE</scope>
    <source>
        <strain evidence="2">CCM 7905</strain>
    </source>
</reference>
<reference evidence="2" key="1">
    <citation type="journal article" date="2014" name="Int. J. Syst. Evol. Microbiol.">
        <title>Complete genome sequence of Corynebacterium casei LMG S-19264T (=DSM 44701T), isolated from a smear-ripened cheese.</title>
        <authorList>
            <consortium name="US DOE Joint Genome Institute (JGI-PGF)"/>
            <person name="Walter F."/>
            <person name="Albersmeier A."/>
            <person name="Kalinowski J."/>
            <person name="Ruckert C."/>
        </authorList>
    </citation>
    <scope>NUCLEOTIDE SEQUENCE</scope>
    <source>
        <strain evidence="2">CCM 7905</strain>
    </source>
</reference>
<name>A0A917LIB2_9NOCA</name>
<proteinExistence type="predicted"/>
<sequence>MIAIAFGAAIFLIVARVVARSGTGRAHRVAQAFAPAFALVSLAIGVALLMTAVGSALFGGGRHTRL</sequence>
<evidence type="ECO:0000313" key="2">
    <source>
        <dbReference type="EMBL" id="GGG27748.1"/>
    </source>
</evidence>
<protein>
    <submittedName>
        <fullName evidence="2">Uncharacterized protein</fullName>
    </submittedName>
</protein>
<organism evidence="2 3">
    <name type="scientific">Rhodococcoides trifolii</name>
    <dbReference type="NCBI Taxonomy" id="908250"/>
    <lineage>
        <taxon>Bacteria</taxon>
        <taxon>Bacillati</taxon>
        <taxon>Actinomycetota</taxon>
        <taxon>Actinomycetes</taxon>
        <taxon>Mycobacteriales</taxon>
        <taxon>Nocardiaceae</taxon>
        <taxon>Rhodococcoides</taxon>
    </lineage>
</organism>
<evidence type="ECO:0000313" key="3">
    <source>
        <dbReference type="Proteomes" id="UP000654257"/>
    </source>
</evidence>
<keyword evidence="1" id="KW-0812">Transmembrane</keyword>
<dbReference type="Proteomes" id="UP000654257">
    <property type="component" value="Unassembled WGS sequence"/>
</dbReference>
<keyword evidence="3" id="KW-1185">Reference proteome</keyword>
<keyword evidence="1" id="KW-0472">Membrane</keyword>
<evidence type="ECO:0000256" key="1">
    <source>
        <dbReference type="SAM" id="Phobius"/>
    </source>
</evidence>
<dbReference type="AlphaFoldDB" id="A0A917LIB2"/>
<accession>A0A917LIB2</accession>